<dbReference type="SUPFAM" id="SSF53850">
    <property type="entry name" value="Periplasmic binding protein-like II"/>
    <property type="match status" value="1"/>
</dbReference>
<gene>
    <name evidence="6" type="ORF">IG617_15510</name>
</gene>
<dbReference type="Gene3D" id="1.10.10.10">
    <property type="entry name" value="Winged helix-like DNA-binding domain superfamily/Winged helix DNA-binding domain"/>
    <property type="match status" value="1"/>
</dbReference>
<evidence type="ECO:0000313" key="6">
    <source>
        <dbReference type="EMBL" id="MBD8877705.1"/>
    </source>
</evidence>
<dbReference type="Gene3D" id="3.40.190.10">
    <property type="entry name" value="Periplasmic binding protein-like II"/>
    <property type="match status" value="2"/>
</dbReference>
<dbReference type="InterPro" id="IPR036388">
    <property type="entry name" value="WH-like_DNA-bd_sf"/>
</dbReference>
<keyword evidence="3" id="KW-0238">DNA-binding</keyword>
<protein>
    <submittedName>
        <fullName evidence="6">LysR family transcriptional regulator</fullName>
    </submittedName>
</protein>
<proteinExistence type="inferred from homology"/>
<dbReference type="Proteomes" id="UP000615687">
    <property type="component" value="Unassembled WGS sequence"/>
</dbReference>
<evidence type="ECO:0000256" key="3">
    <source>
        <dbReference type="ARBA" id="ARBA00023125"/>
    </source>
</evidence>
<dbReference type="InterPro" id="IPR050176">
    <property type="entry name" value="LTTR"/>
</dbReference>
<dbReference type="SUPFAM" id="SSF46785">
    <property type="entry name" value="Winged helix' DNA-binding domain"/>
    <property type="match status" value="1"/>
</dbReference>
<dbReference type="RefSeq" id="WP_192110137.1">
    <property type="nucleotide sequence ID" value="NZ_JACYXJ010000005.1"/>
</dbReference>
<dbReference type="EMBL" id="JACYXJ010000005">
    <property type="protein sequence ID" value="MBD8877705.1"/>
    <property type="molecule type" value="Genomic_DNA"/>
</dbReference>
<keyword evidence="2" id="KW-0805">Transcription regulation</keyword>
<dbReference type="InterPro" id="IPR000847">
    <property type="entry name" value="LysR_HTH_N"/>
</dbReference>
<organism evidence="6 7">
    <name type="scientific">Roseibium polysiphoniae</name>
    <dbReference type="NCBI Taxonomy" id="2571221"/>
    <lineage>
        <taxon>Bacteria</taxon>
        <taxon>Pseudomonadati</taxon>
        <taxon>Pseudomonadota</taxon>
        <taxon>Alphaproteobacteria</taxon>
        <taxon>Hyphomicrobiales</taxon>
        <taxon>Stappiaceae</taxon>
        <taxon>Roseibium</taxon>
    </lineage>
</organism>
<dbReference type="PANTHER" id="PTHR30579">
    <property type="entry name" value="TRANSCRIPTIONAL REGULATOR"/>
    <property type="match status" value="1"/>
</dbReference>
<dbReference type="Pfam" id="PF03466">
    <property type="entry name" value="LysR_substrate"/>
    <property type="match status" value="1"/>
</dbReference>
<comment type="similarity">
    <text evidence="1">Belongs to the LysR transcriptional regulatory family.</text>
</comment>
<accession>A0ABR9CCS5</accession>
<dbReference type="PRINTS" id="PR00039">
    <property type="entry name" value="HTHLYSR"/>
</dbReference>
<feature type="domain" description="HTH lysR-type" evidence="5">
    <location>
        <begin position="21"/>
        <end position="78"/>
    </location>
</feature>
<evidence type="ECO:0000259" key="5">
    <source>
        <dbReference type="PROSITE" id="PS50931"/>
    </source>
</evidence>
<dbReference type="InterPro" id="IPR005119">
    <property type="entry name" value="LysR_subst-bd"/>
</dbReference>
<dbReference type="PROSITE" id="PS50931">
    <property type="entry name" value="HTH_LYSR"/>
    <property type="match status" value="1"/>
</dbReference>
<evidence type="ECO:0000313" key="7">
    <source>
        <dbReference type="Proteomes" id="UP000615687"/>
    </source>
</evidence>
<dbReference type="InterPro" id="IPR036390">
    <property type="entry name" value="WH_DNA-bd_sf"/>
</dbReference>
<comment type="caution">
    <text evidence="6">The sequence shown here is derived from an EMBL/GenBank/DDBJ whole genome shotgun (WGS) entry which is preliminary data.</text>
</comment>
<name>A0ABR9CCS5_9HYPH</name>
<evidence type="ECO:0000256" key="1">
    <source>
        <dbReference type="ARBA" id="ARBA00009437"/>
    </source>
</evidence>
<keyword evidence="7" id="KW-1185">Reference proteome</keyword>
<reference evidence="6 7" key="1">
    <citation type="submission" date="2020-09" db="EMBL/GenBank/DDBJ databases">
        <title>The genome sequence of type strain Labrenzia polysiphoniae KACC 19711.</title>
        <authorList>
            <person name="Liu Y."/>
        </authorList>
    </citation>
    <scope>NUCLEOTIDE SEQUENCE [LARGE SCALE GENOMIC DNA]</scope>
    <source>
        <strain evidence="6 7">KACC 19711</strain>
    </source>
</reference>
<dbReference type="PANTHER" id="PTHR30579:SF7">
    <property type="entry name" value="HTH-TYPE TRANSCRIPTIONAL REGULATOR LRHA-RELATED"/>
    <property type="match status" value="1"/>
</dbReference>
<evidence type="ECO:0000256" key="2">
    <source>
        <dbReference type="ARBA" id="ARBA00023015"/>
    </source>
</evidence>
<keyword evidence="4" id="KW-0804">Transcription</keyword>
<dbReference type="Pfam" id="PF00126">
    <property type="entry name" value="HTH_1"/>
    <property type="match status" value="1"/>
</dbReference>
<sequence>MDEIFSTKQGPDTFAGSNRAFNLDAVRSFVAICETGTFRRAAARVNLSPSAVSLHIAKLEEQVGVRLMTRDARHIALTEQGEVMLGYGRKLLGVNSEAMAYFRGSSLAGRLRLVAPFDLGVSLVPGLLNKLAETHPAIVVDVRLETSDAVQSIFADGQAGVALFNEVEEPGLQVRELASEPLVWLMNEGGRAIERSPLPLAIAEIRCAWRRAALQALDATGIPYRVAYSSDTSAGQLAALRADLAVAALPVSLAKDGLVQVSGNYGLPKLPKTQIFLAHDGGELAQILAAKAV</sequence>
<evidence type="ECO:0000256" key="4">
    <source>
        <dbReference type="ARBA" id="ARBA00023163"/>
    </source>
</evidence>